<dbReference type="RefSeq" id="WP_190474711.1">
    <property type="nucleotide sequence ID" value="NZ_JACJPW010000151.1"/>
</dbReference>
<keyword evidence="2" id="KW-1185">Reference proteome</keyword>
<reference evidence="1" key="1">
    <citation type="journal article" date="2015" name="ISME J.">
        <title>Draft Genome Sequence of Streptomyces incarnatus NRRL8089, which Produces the Nucleoside Antibiotic Sinefungin.</title>
        <authorList>
            <person name="Oshima K."/>
            <person name="Hattori M."/>
            <person name="Shimizu H."/>
            <person name="Fukuda K."/>
            <person name="Nemoto M."/>
            <person name="Inagaki K."/>
            <person name="Tamura T."/>
        </authorList>
    </citation>
    <scope>NUCLEOTIDE SEQUENCE</scope>
    <source>
        <strain evidence="1">FACHB-1375</strain>
    </source>
</reference>
<proteinExistence type="predicted"/>
<protein>
    <submittedName>
        <fullName evidence="1">Uncharacterized protein</fullName>
    </submittedName>
</protein>
<evidence type="ECO:0000313" key="1">
    <source>
        <dbReference type="EMBL" id="MBD2185916.1"/>
    </source>
</evidence>
<name>A0A926ZMB1_9CYAN</name>
<accession>A0A926ZMB1</accession>
<evidence type="ECO:0000313" key="2">
    <source>
        <dbReference type="Proteomes" id="UP000641646"/>
    </source>
</evidence>
<reference evidence="1" key="2">
    <citation type="submission" date="2020-08" db="EMBL/GenBank/DDBJ databases">
        <authorList>
            <person name="Chen M."/>
            <person name="Teng W."/>
            <person name="Zhao L."/>
            <person name="Hu C."/>
            <person name="Zhou Y."/>
            <person name="Han B."/>
            <person name="Song L."/>
            <person name="Shu W."/>
        </authorList>
    </citation>
    <scope>NUCLEOTIDE SEQUENCE</scope>
    <source>
        <strain evidence="1">FACHB-1375</strain>
    </source>
</reference>
<gene>
    <name evidence="1" type="ORF">H6G03_33470</name>
</gene>
<dbReference type="Proteomes" id="UP000641646">
    <property type="component" value="Unassembled WGS sequence"/>
</dbReference>
<dbReference type="AlphaFoldDB" id="A0A926ZMB1"/>
<sequence>METKVSAAAFAIHCPGRSSLWLDRLHPALVYAAQTKSAYPWMFRIFEIFICAGGATDLMEIGIPKHPTYSVWGSIELITA</sequence>
<organism evidence="1 2">
    <name type="scientific">Aerosakkonema funiforme FACHB-1375</name>
    <dbReference type="NCBI Taxonomy" id="2949571"/>
    <lineage>
        <taxon>Bacteria</taxon>
        <taxon>Bacillati</taxon>
        <taxon>Cyanobacteriota</taxon>
        <taxon>Cyanophyceae</taxon>
        <taxon>Oscillatoriophycideae</taxon>
        <taxon>Aerosakkonematales</taxon>
        <taxon>Aerosakkonemataceae</taxon>
        <taxon>Aerosakkonema</taxon>
    </lineage>
</organism>
<dbReference type="EMBL" id="JACJPW010000151">
    <property type="protein sequence ID" value="MBD2185916.1"/>
    <property type="molecule type" value="Genomic_DNA"/>
</dbReference>
<comment type="caution">
    <text evidence="1">The sequence shown here is derived from an EMBL/GenBank/DDBJ whole genome shotgun (WGS) entry which is preliminary data.</text>
</comment>